<comment type="caution">
    <text evidence="1">The sequence shown here is derived from an EMBL/GenBank/DDBJ whole genome shotgun (WGS) entry which is preliminary data.</text>
</comment>
<gene>
    <name evidence="1" type="ORF">G2W53_008863</name>
</gene>
<keyword evidence="2" id="KW-1185">Reference proteome</keyword>
<evidence type="ECO:0000313" key="2">
    <source>
        <dbReference type="Proteomes" id="UP000634136"/>
    </source>
</evidence>
<accession>A0A834WX54</accession>
<organism evidence="1 2">
    <name type="scientific">Senna tora</name>
    <dbReference type="NCBI Taxonomy" id="362788"/>
    <lineage>
        <taxon>Eukaryota</taxon>
        <taxon>Viridiplantae</taxon>
        <taxon>Streptophyta</taxon>
        <taxon>Embryophyta</taxon>
        <taxon>Tracheophyta</taxon>
        <taxon>Spermatophyta</taxon>
        <taxon>Magnoliopsida</taxon>
        <taxon>eudicotyledons</taxon>
        <taxon>Gunneridae</taxon>
        <taxon>Pentapetalae</taxon>
        <taxon>rosids</taxon>
        <taxon>fabids</taxon>
        <taxon>Fabales</taxon>
        <taxon>Fabaceae</taxon>
        <taxon>Caesalpinioideae</taxon>
        <taxon>Cassia clade</taxon>
        <taxon>Senna</taxon>
    </lineage>
</organism>
<sequence>MQIKKLEDEGGRRIVVVSGIKGPHMLQNIDDGLGLSNSKRYIRKPNQVWQSKKKHPGHVFPLARHKAILHVGLSDTYEYVS</sequence>
<evidence type="ECO:0000313" key="1">
    <source>
        <dbReference type="EMBL" id="KAF7834004.1"/>
    </source>
</evidence>
<proteinExistence type="predicted"/>
<name>A0A834WX54_9FABA</name>
<dbReference type="EMBL" id="JAAIUW010000004">
    <property type="protein sequence ID" value="KAF7834004.1"/>
    <property type="molecule type" value="Genomic_DNA"/>
</dbReference>
<protein>
    <submittedName>
        <fullName evidence="1">Uncharacterized protein</fullName>
    </submittedName>
</protein>
<dbReference type="AlphaFoldDB" id="A0A834WX54"/>
<reference evidence="1" key="1">
    <citation type="submission" date="2020-09" db="EMBL/GenBank/DDBJ databases">
        <title>Genome-Enabled Discovery of Anthraquinone Biosynthesis in Senna tora.</title>
        <authorList>
            <person name="Kang S.-H."/>
            <person name="Pandey R.P."/>
            <person name="Lee C.-M."/>
            <person name="Sim J.-S."/>
            <person name="Jeong J.-T."/>
            <person name="Choi B.-S."/>
            <person name="Jung M."/>
            <person name="Ginzburg D."/>
            <person name="Zhao K."/>
            <person name="Won S.Y."/>
            <person name="Oh T.-J."/>
            <person name="Yu Y."/>
            <person name="Kim N.-H."/>
            <person name="Lee O.R."/>
            <person name="Lee T.-H."/>
            <person name="Bashyal P."/>
            <person name="Kim T.-S."/>
            <person name="Lee W.-H."/>
            <person name="Kawkins C."/>
            <person name="Kim C.-K."/>
            <person name="Kim J.S."/>
            <person name="Ahn B.O."/>
            <person name="Rhee S.Y."/>
            <person name="Sohng J.K."/>
        </authorList>
    </citation>
    <scope>NUCLEOTIDE SEQUENCE</scope>
    <source>
        <tissue evidence="1">Leaf</tissue>
    </source>
</reference>
<dbReference type="Proteomes" id="UP000634136">
    <property type="component" value="Unassembled WGS sequence"/>
</dbReference>